<reference evidence="1 2" key="1">
    <citation type="journal article" date="2012" name="J. Bacteriol.">
        <title>Genome sequence of cold-adapted Pseudomonas mandelii strain JR-1.</title>
        <authorList>
            <person name="Jang S.H."/>
            <person name="Kim J."/>
            <person name="Kim J."/>
            <person name="Hong S."/>
            <person name="Lee C."/>
        </authorList>
    </citation>
    <scope>NUCLEOTIDE SEQUENCE [LARGE SCALE GENOMIC DNA]</scope>
    <source>
        <strain evidence="1 2">JR-1</strain>
        <plasmid evidence="2">Plasmid</plasmid>
    </source>
</reference>
<protein>
    <submittedName>
        <fullName evidence="1">Uncharacterized protein</fullName>
    </submittedName>
</protein>
<accession>A0A024EMA1</accession>
<evidence type="ECO:0000313" key="2">
    <source>
        <dbReference type="Proteomes" id="UP000026913"/>
    </source>
</evidence>
<keyword evidence="1" id="KW-0614">Plasmid</keyword>
<geneLocation type="plasmid" evidence="2"/>
<evidence type="ECO:0000313" key="1">
    <source>
        <dbReference type="EMBL" id="AHZ73518.1"/>
    </source>
</evidence>
<dbReference type="HOGENOM" id="CLU_2754811_0_0_6"/>
<gene>
    <name evidence="1" type="ORF">OU5_P0266</name>
</gene>
<organism evidence="1 2">
    <name type="scientific">Pseudomonas mandelii JR-1</name>
    <dbReference type="NCBI Taxonomy" id="1147786"/>
    <lineage>
        <taxon>Bacteria</taxon>
        <taxon>Pseudomonadati</taxon>
        <taxon>Pseudomonadota</taxon>
        <taxon>Gammaproteobacteria</taxon>
        <taxon>Pseudomonadales</taxon>
        <taxon>Pseudomonadaceae</taxon>
        <taxon>Pseudomonas</taxon>
    </lineage>
</organism>
<sequence length="70" mass="8060">MLQYAKYLASEIVTISNGNRTYTASIIENWRYLDGDFEFTFTEGALEFIQETDDPRGDIVKVLFAEVQSK</sequence>
<dbReference type="EMBL" id="CP005961">
    <property type="protein sequence ID" value="AHZ73518.1"/>
    <property type="molecule type" value="Genomic_DNA"/>
</dbReference>
<dbReference type="AlphaFoldDB" id="A0A024EMA1"/>
<proteinExistence type="predicted"/>
<name>A0A024EMA1_9PSED</name>
<dbReference type="Proteomes" id="UP000026913">
    <property type="component" value="Plasmid unnamed"/>
</dbReference>
<dbReference type="KEGG" id="pman:OU5_P0266"/>